<name>A0AC61NNN8_9BACT</name>
<proteinExistence type="predicted"/>
<evidence type="ECO:0000313" key="2">
    <source>
        <dbReference type="Proteomes" id="UP000826212"/>
    </source>
</evidence>
<sequence>MGINNYKNDVFELLSKGNFICSNSSEPQRQRLYNYIEDHFDALASYFKEINYILTQGVEYFYFTRHEQKADITRKLEQAFRWIDILDLFKTYDPSFGSGYRFTPSEITVELKRNATLRNKLSSLKKYTKSEKELEKIGDLIKSLEKEGFVELEDATTDAYKVLSSFSYLENLVLSINLSEEVQNEIPK</sequence>
<gene>
    <name evidence="1" type="ORF">K4L44_03935</name>
</gene>
<dbReference type="Proteomes" id="UP000826212">
    <property type="component" value="Chromosome"/>
</dbReference>
<keyword evidence="2" id="KW-1185">Reference proteome</keyword>
<accession>A0AC61NNN8</accession>
<reference evidence="1" key="1">
    <citation type="submission" date="2021-08" db="EMBL/GenBank/DDBJ databases">
        <title>Novel anaerobic bacterium isolated from sea squirt in East Sea, Republic of Korea.</title>
        <authorList>
            <person name="Nguyen T.H."/>
            <person name="Li Z."/>
            <person name="Lee Y.-J."/>
            <person name="Ko J."/>
            <person name="Kim S.-G."/>
        </authorList>
    </citation>
    <scope>NUCLEOTIDE SEQUENCE</scope>
    <source>
        <strain evidence="1">KCTC 25031</strain>
    </source>
</reference>
<dbReference type="EMBL" id="CP081303">
    <property type="protein sequence ID" value="QZE14987.1"/>
    <property type="molecule type" value="Genomic_DNA"/>
</dbReference>
<evidence type="ECO:0000313" key="1">
    <source>
        <dbReference type="EMBL" id="QZE14987.1"/>
    </source>
</evidence>
<organism evidence="1 2">
    <name type="scientific">Halosquirtibacter laminarini</name>
    <dbReference type="NCBI Taxonomy" id="3374600"/>
    <lineage>
        <taxon>Bacteria</taxon>
        <taxon>Pseudomonadati</taxon>
        <taxon>Bacteroidota</taxon>
        <taxon>Bacteroidia</taxon>
        <taxon>Marinilabiliales</taxon>
        <taxon>Prolixibacteraceae</taxon>
        <taxon>Halosquirtibacter</taxon>
    </lineage>
</organism>
<protein>
    <submittedName>
        <fullName evidence="1">Uncharacterized protein</fullName>
    </submittedName>
</protein>